<accession>A0ACC1M160</accession>
<comment type="caution">
    <text evidence="1">The sequence shown here is derived from an EMBL/GenBank/DDBJ whole genome shotgun (WGS) entry which is preliminary data.</text>
</comment>
<dbReference type="Proteomes" id="UP001139981">
    <property type="component" value="Unassembled WGS sequence"/>
</dbReference>
<evidence type="ECO:0000313" key="2">
    <source>
        <dbReference type="Proteomes" id="UP001139981"/>
    </source>
</evidence>
<gene>
    <name evidence="1" type="ORF">IWW38_003864</name>
</gene>
<proteinExistence type="predicted"/>
<keyword evidence="2" id="KW-1185">Reference proteome</keyword>
<name>A0ACC1M160_9FUNG</name>
<dbReference type="EMBL" id="JANBVB010001159">
    <property type="protein sequence ID" value="KAJ2890931.1"/>
    <property type="molecule type" value="Genomic_DNA"/>
</dbReference>
<sequence length="306" mass="34486">MVGNPINYSDFVNDFIAAYARDSRPTAKIARKLCDTWPLPSKASLDTIRVAVMDSSFNPPHYCHGAYIECLGTTNLKAAAAASHSEEPALLGIDAFLLLLGSQNADKPQQGATFEQRMCMTDMLATTIAMPAAEDTSSSWHVWEEDRRRFDASNLHNMAIGMVNVPRFVDKCQAVRNVVLEELPLPNDYHGPLVLCYFCMSWDTLVRFFDKKYYGSDHPAEISRFFANGGRISYARRGDLLDSQVAEFLAAPHLAPYLQFIYELELPDRVKHVSSTGVRQAIYEERNSQDTPPQILEYIDKSKLYQ</sequence>
<organism evidence="1 2">
    <name type="scientific">Coemansia aciculifera</name>
    <dbReference type="NCBI Taxonomy" id="417176"/>
    <lineage>
        <taxon>Eukaryota</taxon>
        <taxon>Fungi</taxon>
        <taxon>Fungi incertae sedis</taxon>
        <taxon>Zoopagomycota</taxon>
        <taxon>Kickxellomycotina</taxon>
        <taxon>Kickxellomycetes</taxon>
        <taxon>Kickxellales</taxon>
        <taxon>Kickxellaceae</taxon>
        <taxon>Coemansia</taxon>
    </lineage>
</organism>
<protein>
    <submittedName>
        <fullName evidence="1">Uncharacterized protein</fullName>
    </submittedName>
</protein>
<evidence type="ECO:0000313" key="1">
    <source>
        <dbReference type="EMBL" id="KAJ2890931.1"/>
    </source>
</evidence>
<reference evidence="1" key="1">
    <citation type="submission" date="2022-07" db="EMBL/GenBank/DDBJ databases">
        <title>Phylogenomic reconstructions and comparative analyses of Kickxellomycotina fungi.</title>
        <authorList>
            <person name="Reynolds N.K."/>
            <person name="Stajich J.E."/>
            <person name="Barry K."/>
            <person name="Grigoriev I.V."/>
            <person name="Crous P."/>
            <person name="Smith M.E."/>
        </authorList>
    </citation>
    <scope>NUCLEOTIDE SEQUENCE</scope>
    <source>
        <strain evidence="1">CBS 190363</strain>
    </source>
</reference>